<evidence type="ECO:0000313" key="3">
    <source>
        <dbReference type="EMBL" id="SYX82374.1"/>
    </source>
</evidence>
<dbReference type="NCBIfam" id="TIGR02159">
    <property type="entry name" value="PA_CoA_Oxy4"/>
    <property type="match status" value="1"/>
</dbReference>
<dbReference type="Proteomes" id="UP000304148">
    <property type="component" value="Chromosome"/>
</dbReference>
<reference evidence="4" key="1">
    <citation type="submission" date="2018-08" db="EMBL/GenBank/DDBJ databases">
        <authorList>
            <person name="Chevrot R."/>
        </authorList>
    </citation>
    <scope>NUCLEOTIDE SEQUENCE [LARGE SCALE GENOMIC DNA]</scope>
</reference>
<evidence type="ECO:0000313" key="4">
    <source>
        <dbReference type="Proteomes" id="UP000304148"/>
    </source>
</evidence>
<feature type="domain" description="MIP18 family-like" evidence="1">
    <location>
        <begin position="13"/>
        <end position="83"/>
    </location>
</feature>
<evidence type="ECO:0000259" key="2">
    <source>
        <dbReference type="Pfam" id="PF23451"/>
    </source>
</evidence>
<dbReference type="InterPro" id="IPR056572">
    <property type="entry name" value="Zn_ribbon_PaaD"/>
</dbReference>
<dbReference type="EMBL" id="LS992241">
    <property type="protein sequence ID" value="SYX82374.1"/>
    <property type="molecule type" value="Genomic_DNA"/>
</dbReference>
<dbReference type="Pfam" id="PF01883">
    <property type="entry name" value="FeS_assembly_P"/>
    <property type="match status" value="1"/>
</dbReference>
<proteinExistence type="predicted"/>
<sequence length="166" mass="19105">MTQIMRQMPTGLEERIWALLQEVKDPEIPVISMIEMGMIHRVVVDESVVEVEVLPTFIGCPALELMRSEIQEKLLSIEEVREAIVHFLREPAWISDRISDEGREKLRSFGIVAPPRGCTPGEEWKVRCPYCDSPYTRMDNMFGPAACRSILYCRHCKNPFEALKVL</sequence>
<name>A0A383R778_PAEAL</name>
<dbReference type="SUPFAM" id="SSF117916">
    <property type="entry name" value="Fe-S cluster assembly (FSCA) domain-like"/>
    <property type="match status" value="1"/>
</dbReference>
<dbReference type="PANTHER" id="PTHR42831">
    <property type="entry name" value="FE-S PROTEIN MATURATION AUXILIARY FACTOR YITW"/>
    <property type="match status" value="1"/>
</dbReference>
<protein>
    <submittedName>
        <fullName evidence="3">Ring-1,2-phenylacetyl-CoA epoxidase subunit PaaD</fullName>
    </submittedName>
</protein>
<dbReference type="AlphaFoldDB" id="A0A383R778"/>
<dbReference type="RefSeq" id="WP_420029229.1">
    <property type="nucleotide sequence ID" value="NZ_LS992241.1"/>
</dbReference>
<evidence type="ECO:0000259" key="1">
    <source>
        <dbReference type="Pfam" id="PF01883"/>
    </source>
</evidence>
<dbReference type="InterPro" id="IPR052339">
    <property type="entry name" value="Fe-S_Maturation_MIP18"/>
</dbReference>
<dbReference type="InterPro" id="IPR034904">
    <property type="entry name" value="FSCA_dom_sf"/>
</dbReference>
<organism evidence="3 4">
    <name type="scientific">Paenibacillus alvei</name>
    <name type="common">Bacillus alvei</name>
    <dbReference type="NCBI Taxonomy" id="44250"/>
    <lineage>
        <taxon>Bacteria</taxon>
        <taxon>Bacillati</taxon>
        <taxon>Bacillota</taxon>
        <taxon>Bacilli</taxon>
        <taxon>Bacillales</taxon>
        <taxon>Paenibacillaceae</taxon>
        <taxon>Paenibacillus</taxon>
    </lineage>
</organism>
<dbReference type="InterPro" id="IPR011883">
    <property type="entry name" value="PaaD-like"/>
</dbReference>
<dbReference type="PANTHER" id="PTHR42831:SF3">
    <property type="entry name" value="1,2-PHENYLACETYL-COA EPOXIDASE, SUBUNIT D-RELATED"/>
    <property type="match status" value="1"/>
</dbReference>
<dbReference type="Pfam" id="PF23451">
    <property type="entry name" value="Zn_ribbon_PaaD"/>
    <property type="match status" value="1"/>
</dbReference>
<accession>A0A383R778</accession>
<dbReference type="Gene3D" id="3.30.300.130">
    <property type="entry name" value="Fe-S cluster assembly (FSCA)"/>
    <property type="match status" value="1"/>
</dbReference>
<dbReference type="InterPro" id="IPR002744">
    <property type="entry name" value="MIP18-like"/>
</dbReference>
<feature type="domain" description="PaaD zinc beta ribbon" evidence="2">
    <location>
        <begin position="119"/>
        <end position="164"/>
    </location>
</feature>
<gene>
    <name evidence="3" type="ORF">PBLR_10796</name>
</gene>